<dbReference type="PANTHER" id="PTHR48081:SF33">
    <property type="entry name" value="KYNURENINE FORMAMIDASE"/>
    <property type="match status" value="1"/>
</dbReference>
<dbReference type="AlphaFoldDB" id="A0A259U168"/>
<dbReference type="Gene3D" id="3.40.50.1820">
    <property type="entry name" value="alpha/beta hydrolase"/>
    <property type="match status" value="1"/>
</dbReference>
<gene>
    <name evidence="3" type="ORF">BSZ36_12695</name>
</gene>
<dbReference type="PANTHER" id="PTHR48081">
    <property type="entry name" value="AB HYDROLASE SUPERFAMILY PROTEIN C4A8.06C"/>
    <property type="match status" value="1"/>
</dbReference>
<dbReference type="EMBL" id="MQWB01000001">
    <property type="protein sequence ID" value="OZC03765.1"/>
    <property type="molecule type" value="Genomic_DNA"/>
</dbReference>
<dbReference type="SUPFAM" id="SSF53474">
    <property type="entry name" value="alpha/beta-Hydrolases"/>
    <property type="match status" value="1"/>
</dbReference>
<dbReference type="InterPro" id="IPR029058">
    <property type="entry name" value="AB_hydrolase_fold"/>
</dbReference>
<accession>A0A259U168</accession>
<evidence type="ECO:0000259" key="2">
    <source>
        <dbReference type="Pfam" id="PF20434"/>
    </source>
</evidence>
<keyword evidence="1" id="KW-0378">Hydrolase</keyword>
<dbReference type="GO" id="GO:0016787">
    <property type="term" value="F:hydrolase activity"/>
    <property type="evidence" value="ECO:0007669"/>
    <property type="project" value="UniProtKB-KW"/>
</dbReference>
<organism evidence="3 4">
    <name type="scientific">Rubricoccus marinus</name>
    <dbReference type="NCBI Taxonomy" id="716817"/>
    <lineage>
        <taxon>Bacteria</taxon>
        <taxon>Pseudomonadati</taxon>
        <taxon>Rhodothermota</taxon>
        <taxon>Rhodothermia</taxon>
        <taxon>Rhodothermales</taxon>
        <taxon>Rubricoccaceae</taxon>
        <taxon>Rubricoccus</taxon>
    </lineage>
</organism>
<dbReference type="InParanoid" id="A0A259U168"/>
<dbReference type="Pfam" id="PF20434">
    <property type="entry name" value="BD-FAE"/>
    <property type="match status" value="1"/>
</dbReference>
<feature type="domain" description="BD-FAE-like" evidence="2">
    <location>
        <begin position="63"/>
        <end position="269"/>
    </location>
</feature>
<dbReference type="Proteomes" id="UP000216446">
    <property type="component" value="Unassembled WGS sequence"/>
</dbReference>
<protein>
    <recommendedName>
        <fullName evidence="2">BD-FAE-like domain-containing protein</fullName>
    </recommendedName>
</protein>
<evidence type="ECO:0000313" key="4">
    <source>
        <dbReference type="Proteomes" id="UP000216446"/>
    </source>
</evidence>
<evidence type="ECO:0000313" key="3">
    <source>
        <dbReference type="EMBL" id="OZC03765.1"/>
    </source>
</evidence>
<name>A0A259U168_9BACT</name>
<proteinExistence type="predicted"/>
<evidence type="ECO:0000256" key="1">
    <source>
        <dbReference type="ARBA" id="ARBA00022801"/>
    </source>
</evidence>
<dbReference type="InterPro" id="IPR049492">
    <property type="entry name" value="BD-FAE-like_dom"/>
</dbReference>
<dbReference type="RefSeq" id="WP_179271178.1">
    <property type="nucleotide sequence ID" value="NZ_MQWB01000001.1"/>
</dbReference>
<reference evidence="3 4" key="1">
    <citation type="submission" date="2016-11" db="EMBL/GenBank/DDBJ databases">
        <title>Study of marine rhodopsin-containing bacteria.</title>
        <authorList>
            <person name="Yoshizawa S."/>
            <person name="Kumagai Y."/>
            <person name="Kogure K."/>
        </authorList>
    </citation>
    <scope>NUCLEOTIDE SEQUENCE [LARGE SCALE GENOMIC DNA]</scope>
    <source>
        <strain evidence="3 4">SG-29</strain>
    </source>
</reference>
<keyword evidence="4" id="KW-1185">Reference proteome</keyword>
<sequence length="317" mass="33860">MRLLAFLLLLPLAGCTAVTGIALDFVYDHQDLPPANVQNDISYVEDSLDPKHRLNLFMPLADSVRQRPWPTVVFVHGGGWTTGDKDLTFGGEDIYGNIGRFFAARGMGAATVSYRLQPGATWQEQVSDVARAVAEVRRRVTASGGDPNGLVLMGHSAGAHLIDRVALDRSAQEAAGIPQGAICGAISVSGAALDLRDRESFEIADNYPYYQTRFAPAGTAKMETAPLAPEPWQTEASVVPLLTPASPPFLVIYAEGDYPALIRQNELLIDALDASGVPHEVAIEPGNSHERIIATLSKEGKAAGPAMLGFVRGLSCE</sequence>
<comment type="caution">
    <text evidence="3">The sequence shown here is derived from an EMBL/GenBank/DDBJ whole genome shotgun (WGS) entry which is preliminary data.</text>
</comment>
<dbReference type="InterPro" id="IPR050300">
    <property type="entry name" value="GDXG_lipolytic_enzyme"/>
</dbReference>